<organism evidence="8 9">
    <name type="scientific">Phyllotreta striolata</name>
    <name type="common">Striped flea beetle</name>
    <name type="synonym">Crioceris striolata</name>
    <dbReference type="NCBI Taxonomy" id="444603"/>
    <lineage>
        <taxon>Eukaryota</taxon>
        <taxon>Metazoa</taxon>
        <taxon>Ecdysozoa</taxon>
        <taxon>Arthropoda</taxon>
        <taxon>Hexapoda</taxon>
        <taxon>Insecta</taxon>
        <taxon>Pterygota</taxon>
        <taxon>Neoptera</taxon>
        <taxon>Endopterygota</taxon>
        <taxon>Coleoptera</taxon>
        <taxon>Polyphaga</taxon>
        <taxon>Cucujiformia</taxon>
        <taxon>Chrysomeloidea</taxon>
        <taxon>Chrysomelidae</taxon>
        <taxon>Galerucinae</taxon>
        <taxon>Alticini</taxon>
        <taxon>Phyllotreta</taxon>
    </lineage>
</organism>
<dbReference type="PROSITE" id="PS51144">
    <property type="entry name" value="ALPHA_CA_2"/>
    <property type="match status" value="1"/>
</dbReference>
<evidence type="ECO:0000256" key="6">
    <source>
        <dbReference type="SAM" id="SignalP"/>
    </source>
</evidence>
<feature type="signal peptide" evidence="6">
    <location>
        <begin position="1"/>
        <end position="21"/>
    </location>
</feature>
<protein>
    <recommendedName>
        <fullName evidence="7">Alpha-carbonic anhydrase domain-containing protein</fullName>
    </recommendedName>
</protein>
<accession>A0A9N9TXG6</accession>
<feature type="region of interest" description="Disordered" evidence="5">
    <location>
        <begin position="336"/>
        <end position="367"/>
    </location>
</feature>
<evidence type="ECO:0000313" key="8">
    <source>
        <dbReference type="EMBL" id="CAG9864188.1"/>
    </source>
</evidence>
<dbReference type="OrthoDB" id="429145at2759"/>
<dbReference type="PRINTS" id="PR00821">
    <property type="entry name" value="TAGLIPASE"/>
</dbReference>
<comment type="similarity">
    <text evidence="2 4">Belongs to the AB hydrolase superfamily. Lipase family.</text>
</comment>
<dbReference type="Gene3D" id="3.40.50.1820">
    <property type="entry name" value="alpha/beta hydrolase"/>
    <property type="match status" value="1"/>
</dbReference>
<dbReference type="InterPro" id="IPR000734">
    <property type="entry name" value="TAG_lipase"/>
</dbReference>
<evidence type="ECO:0000259" key="7">
    <source>
        <dbReference type="PROSITE" id="PS51144"/>
    </source>
</evidence>
<keyword evidence="6" id="KW-0732">Signal</keyword>
<dbReference type="PANTHER" id="PTHR11610:SF173">
    <property type="entry name" value="LIPASE DOMAIN-CONTAINING PROTEIN-RELATED"/>
    <property type="match status" value="1"/>
</dbReference>
<sequence>MLKFWLVVVLTIFHHPLSVKPEESGRLGIDYVYLPDMTGHMHKVSLTTNNETRRQLTHFNENEQKLKTAEKDGFKFRFDDGSDDTDDNNEKFNFGDHKVYFTLYTREFRDAGVDLSHYDLTQIDANKETKVLIHGYLQNAMAPMCILIKDNYLIVGDYNIITVDWSSVADSVLYPATVLSMGGVANFCAKFMAFLINNIGLKENMIHFVGHSLGAHLAGFTGRRLRVFYGKIIKRITGLDPAGPLFNIAHLHRNDADFVDSIHTDANIFGIQQAIGHVDFYPNGGVSPQPACQHDTLLTVDSCSHSESWNYYAKSIINKYLYIGLCTEEKVYPMGKKSKDEKEVEEEQVEEEEEDEEQLERQPPPNCSFEEKQEWFRKLPAMQGCFDSPIDIDLSYTIPLELPDLVWVNFDVLPKKTKLTNTGHTSNAKWQDERPYIFGGPFTSKYVFSNFHLHWGETALEGSEHTIDGSKQPAEMHVVFFKSCYLTQEAALKEHDGCATLTYLIQEADNPGFQLLIEYLRDVVAAGTSKRFLNMCVLRLFRQFVDDYFLYWGTIGTTTCLHYIMWLITRRPIGISEQQLERLRTLYDERGMNLMKNYRETRPLNGRSVFHVNPCSSKYSTLLPVMYDVFLQYNVSQIFYYNDVKAILEKFMDGAWKKKSVRSIDGNDNETGPGKIVIKLHEADAASTSDDAVSKCDEDKELFERLMADLKAISTNDKVIIKMNNKENDFTEGEDSGEQTNTTIRKFLEQFLFEQNMINSNGEINSTLPNIVEDTLAGSEEEKESCEDVFYS</sequence>
<comment type="subcellular location">
    <subcellularLocation>
        <location evidence="1">Secreted</location>
    </subcellularLocation>
</comment>
<dbReference type="GO" id="GO:0016298">
    <property type="term" value="F:lipase activity"/>
    <property type="evidence" value="ECO:0007669"/>
    <property type="project" value="InterPro"/>
</dbReference>
<feature type="compositionally biased region" description="Acidic residues" evidence="5">
    <location>
        <begin position="343"/>
        <end position="358"/>
    </location>
</feature>
<name>A0A9N9TXG6_PHYSR</name>
<feature type="chain" id="PRO_5040217399" description="Alpha-carbonic anhydrase domain-containing protein" evidence="6">
    <location>
        <begin position="22"/>
        <end position="792"/>
    </location>
</feature>
<dbReference type="GO" id="GO:0005615">
    <property type="term" value="C:extracellular space"/>
    <property type="evidence" value="ECO:0007669"/>
    <property type="project" value="TreeGrafter"/>
</dbReference>
<gene>
    <name evidence="8" type="ORF">PHYEVI_LOCUS10445</name>
</gene>
<dbReference type="EMBL" id="OU900100">
    <property type="protein sequence ID" value="CAG9864188.1"/>
    <property type="molecule type" value="Genomic_DNA"/>
</dbReference>
<proteinExistence type="inferred from homology"/>
<dbReference type="InterPro" id="IPR029058">
    <property type="entry name" value="AB_hydrolase_fold"/>
</dbReference>
<keyword evidence="3" id="KW-0964">Secreted</keyword>
<evidence type="ECO:0000256" key="2">
    <source>
        <dbReference type="ARBA" id="ARBA00010701"/>
    </source>
</evidence>
<evidence type="ECO:0000313" key="9">
    <source>
        <dbReference type="Proteomes" id="UP001153712"/>
    </source>
</evidence>
<keyword evidence="9" id="KW-1185">Reference proteome</keyword>
<dbReference type="Gene3D" id="3.10.200.10">
    <property type="entry name" value="Alpha carbonic anhydrase"/>
    <property type="match status" value="1"/>
</dbReference>
<reference evidence="8" key="1">
    <citation type="submission" date="2022-01" db="EMBL/GenBank/DDBJ databases">
        <authorList>
            <person name="King R."/>
        </authorList>
    </citation>
    <scope>NUCLEOTIDE SEQUENCE</scope>
</reference>
<dbReference type="AlphaFoldDB" id="A0A9N9TXG6"/>
<evidence type="ECO:0000256" key="1">
    <source>
        <dbReference type="ARBA" id="ARBA00004613"/>
    </source>
</evidence>
<evidence type="ECO:0000256" key="4">
    <source>
        <dbReference type="RuleBase" id="RU004262"/>
    </source>
</evidence>
<dbReference type="SUPFAM" id="SSF51069">
    <property type="entry name" value="Carbonic anhydrase"/>
    <property type="match status" value="1"/>
</dbReference>
<dbReference type="CDD" id="cd00326">
    <property type="entry name" value="alpha_CA"/>
    <property type="match status" value="1"/>
</dbReference>
<dbReference type="InterPro" id="IPR013818">
    <property type="entry name" value="Lipase"/>
</dbReference>
<dbReference type="GO" id="GO:0016042">
    <property type="term" value="P:lipid catabolic process"/>
    <property type="evidence" value="ECO:0007669"/>
    <property type="project" value="TreeGrafter"/>
</dbReference>
<dbReference type="Proteomes" id="UP001153712">
    <property type="component" value="Chromosome 7"/>
</dbReference>
<dbReference type="Pfam" id="PF00194">
    <property type="entry name" value="Carb_anhydrase"/>
    <property type="match status" value="1"/>
</dbReference>
<dbReference type="PANTHER" id="PTHR11610">
    <property type="entry name" value="LIPASE"/>
    <property type="match status" value="1"/>
</dbReference>
<evidence type="ECO:0000256" key="3">
    <source>
        <dbReference type="ARBA" id="ARBA00022525"/>
    </source>
</evidence>
<dbReference type="Pfam" id="PF00151">
    <property type="entry name" value="Lipase"/>
    <property type="match status" value="1"/>
</dbReference>
<feature type="domain" description="Alpha-carbonic anhydrase" evidence="7">
    <location>
        <begin position="365"/>
        <end position="613"/>
    </location>
</feature>
<dbReference type="SUPFAM" id="SSF53474">
    <property type="entry name" value="alpha/beta-Hydrolases"/>
    <property type="match status" value="1"/>
</dbReference>
<dbReference type="InterPro" id="IPR036398">
    <property type="entry name" value="CA_dom_sf"/>
</dbReference>
<dbReference type="SMART" id="SM01057">
    <property type="entry name" value="Carb_anhydrase"/>
    <property type="match status" value="1"/>
</dbReference>
<dbReference type="GO" id="GO:0017171">
    <property type="term" value="F:serine hydrolase activity"/>
    <property type="evidence" value="ECO:0007669"/>
    <property type="project" value="TreeGrafter"/>
</dbReference>
<dbReference type="InterPro" id="IPR001148">
    <property type="entry name" value="CA_dom"/>
</dbReference>
<evidence type="ECO:0000256" key="5">
    <source>
        <dbReference type="SAM" id="MobiDB-lite"/>
    </source>
</evidence>